<organism evidence="3 4">
    <name type="scientific">Karstenula rhodostoma CBS 690.94</name>
    <dbReference type="NCBI Taxonomy" id="1392251"/>
    <lineage>
        <taxon>Eukaryota</taxon>
        <taxon>Fungi</taxon>
        <taxon>Dikarya</taxon>
        <taxon>Ascomycota</taxon>
        <taxon>Pezizomycotina</taxon>
        <taxon>Dothideomycetes</taxon>
        <taxon>Pleosporomycetidae</taxon>
        <taxon>Pleosporales</taxon>
        <taxon>Massarineae</taxon>
        <taxon>Didymosphaeriaceae</taxon>
        <taxon>Karstenula</taxon>
    </lineage>
</organism>
<proteinExistence type="predicted"/>
<dbReference type="EMBL" id="MU001510">
    <property type="protein sequence ID" value="KAF2439050.1"/>
    <property type="molecule type" value="Genomic_DNA"/>
</dbReference>
<feature type="compositionally biased region" description="Polar residues" evidence="1">
    <location>
        <begin position="9"/>
        <end position="20"/>
    </location>
</feature>
<evidence type="ECO:0000313" key="3">
    <source>
        <dbReference type="EMBL" id="KAF2439050.1"/>
    </source>
</evidence>
<dbReference type="OrthoDB" id="3778650at2759"/>
<accession>A0A9P4P7Y3</accession>
<feature type="compositionally biased region" description="Acidic residues" evidence="1">
    <location>
        <begin position="311"/>
        <end position="342"/>
    </location>
</feature>
<dbReference type="Proteomes" id="UP000799764">
    <property type="component" value="Unassembled WGS sequence"/>
</dbReference>
<comment type="caution">
    <text evidence="3">The sequence shown here is derived from an EMBL/GenBank/DDBJ whole genome shotgun (WGS) entry which is preliminary data.</text>
</comment>
<sequence length="489" mass="54320">MDSQPPPGTASNPTAASMSAPSGVPANAVRPSMPQILQQMNTKGFHDFLVGRLHNLDLRGWPLHLRSMETASWRLEPGVPWAPEDQESLLVLSAHGVKIEDIARLFFEGRTVDECQAEIEKFKAGVPMESIEEIGQRSEGDIESSKAALPETPSTRAVLAVPSSTPSVATSFTKRLIEVSSSASRARSNKPYTDSRKDWDQADRDTVWAAVQRGLTPREIQAQYLPFRSESAIQTRMSKERALRGMQAAPTKWSNKDTNLVLKLTSEGHDFEDIAPRLSRERTPQQIEARYRNLKKQAKASRMSVEANLIENDDGDVEMGEGEGEESMQVDAAGDDGSEYTEDSPQAVQTPPKLRTARKTVTSTSDSLSKDSLKKTPLSIATIRTRLLGSIDAKYLSSDDKKELRKALNKTGWPTRFTSVEEYNSPLPAKVGLRWTEQDVEALRCIRESVPSLPYKFIENFFPGRSTTAIRNLYNTKVNPGPNYNGRKK</sequence>
<evidence type="ECO:0000256" key="1">
    <source>
        <dbReference type="SAM" id="MobiDB-lite"/>
    </source>
</evidence>
<dbReference type="AlphaFoldDB" id="A0A9P4P7Y3"/>
<evidence type="ECO:0000259" key="2">
    <source>
        <dbReference type="SMART" id="SM00717"/>
    </source>
</evidence>
<feature type="domain" description="Myb-like" evidence="2">
    <location>
        <begin position="249"/>
        <end position="297"/>
    </location>
</feature>
<dbReference type="SMART" id="SM00717">
    <property type="entry name" value="SANT"/>
    <property type="match status" value="3"/>
</dbReference>
<evidence type="ECO:0000313" key="4">
    <source>
        <dbReference type="Proteomes" id="UP000799764"/>
    </source>
</evidence>
<protein>
    <recommendedName>
        <fullName evidence="2">Myb-like domain-containing protein</fullName>
    </recommendedName>
</protein>
<name>A0A9P4P7Y3_9PLEO</name>
<feature type="region of interest" description="Disordered" evidence="1">
    <location>
        <begin position="1"/>
        <end position="29"/>
    </location>
</feature>
<dbReference type="CDD" id="cd00167">
    <property type="entry name" value="SANT"/>
    <property type="match status" value="1"/>
</dbReference>
<keyword evidence="4" id="KW-1185">Reference proteome</keyword>
<feature type="domain" description="Myb-like" evidence="2">
    <location>
        <begin position="431"/>
        <end position="480"/>
    </location>
</feature>
<reference evidence="3" key="1">
    <citation type="journal article" date="2020" name="Stud. Mycol.">
        <title>101 Dothideomycetes genomes: a test case for predicting lifestyles and emergence of pathogens.</title>
        <authorList>
            <person name="Haridas S."/>
            <person name="Albert R."/>
            <person name="Binder M."/>
            <person name="Bloem J."/>
            <person name="Labutti K."/>
            <person name="Salamov A."/>
            <person name="Andreopoulos B."/>
            <person name="Baker S."/>
            <person name="Barry K."/>
            <person name="Bills G."/>
            <person name="Bluhm B."/>
            <person name="Cannon C."/>
            <person name="Castanera R."/>
            <person name="Culley D."/>
            <person name="Daum C."/>
            <person name="Ezra D."/>
            <person name="Gonzalez J."/>
            <person name="Henrissat B."/>
            <person name="Kuo A."/>
            <person name="Liang C."/>
            <person name="Lipzen A."/>
            <person name="Lutzoni F."/>
            <person name="Magnuson J."/>
            <person name="Mondo S."/>
            <person name="Nolan M."/>
            <person name="Ohm R."/>
            <person name="Pangilinan J."/>
            <person name="Park H.-J."/>
            <person name="Ramirez L."/>
            <person name="Alfaro M."/>
            <person name="Sun H."/>
            <person name="Tritt A."/>
            <person name="Yoshinaga Y."/>
            <person name="Zwiers L.-H."/>
            <person name="Turgeon B."/>
            <person name="Goodwin S."/>
            <person name="Spatafora J."/>
            <person name="Crous P."/>
            <person name="Grigoriev I."/>
        </authorList>
    </citation>
    <scope>NUCLEOTIDE SEQUENCE</scope>
    <source>
        <strain evidence="3">CBS 690.94</strain>
    </source>
</reference>
<gene>
    <name evidence="3" type="ORF">P171DRAFT_502210</name>
</gene>
<dbReference type="InterPro" id="IPR001005">
    <property type="entry name" value="SANT/Myb"/>
</dbReference>
<feature type="domain" description="Myb-like" evidence="2">
    <location>
        <begin position="77"/>
        <end position="125"/>
    </location>
</feature>
<feature type="region of interest" description="Disordered" evidence="1">
    <location>
        <begin position="310"/>
        <end position="371"/>
    </location>
</feature>